<accession>A0AA39GE45</accession>
<feature type="domain" description="WSC" evidence="2">
    <location>
        <begin position="25"/>
        <end position="126"/>
    </location>
</feature>
<dbReference type="PROSITE" id="PS51212">
    <property type="entry name" value="WSC"/>
    <property type="match status" value="1"/>
</dbReference>
<organism evidence="3 4">
    <name type="scientific">Sarocladium strictum</name>
    <name type="common">Black bundle disease fungus</name>
    <name type="synonym">Acremonium strictum</name>
    <dbReference type="NCBI Taxonomy" id="5046"/>
    <lineage>
        <taxon>Eukaryota</taxon>
        <taxon>Fungi</taxon>
        <taxon>Dikarya</taxon>
        <taxon>Ascomycota</taxon>
        <taxon>Pezizomycotina</taxon>
        <taxon>Sordariomycetes</taxon>
        <taxon>Hypocreomycetidae</taxon>
        <taxon>Hypocreales</taxon>
        <taxon>Sarocladiaceae</taxon>
        <taxon>Sarocladium</taxon>
    </lineage>
</organism>
<name>A0AA39GE45_SARSR</name>
<keyword evidence="4" id="KW-1185">Reference proteome</keyword>
<evidence type="ECO:0000313" key="4">
    <source>
        <dbReference type="Proteomes" id="UP001175261"/>
    </source>
</evidence>
<feature type="signal peptide" evidence="1">
    <location>
        <begin position="1"/>
        <end position="22"/>
    </location>
</feature>
<dbReference type="EMBL" id="JAPDFR010000006">
    <property type="protein sequence ID" value="KAK0385491.1"/>
    <property type="molecule type" value="Genomic_DNA"/>
</dbReference>
<evidence type="ECO:0000313" key="3">
    <source>
        <dbReference type="EMBL" id="KAK0385491.1"/>
    </source>
</evidence>
<evidence type="ECO:0000256" key="1">
    <source>
        <dbReference type="SAM" id="SignalP"/>
    </source>
</evidence>
<dbReference type="Proteomes" id="UP001175261">
    <property type="component" value="Unassembled WGS sequence"/>
</dbReference>
<dbReference type="InterPro" id="IPR002889">
    <property type="entry name" value="WSC_carb-bd"/>
</dbReference>
<keyword evidence="1" id="KW-0732">Signal</keyword>
<protein>
    <recommendedName>
        <fullName evidence="2">WSC domain-containing protein</fullName>
    </recommendedName>
</protein>
<gene>
    <name evidence="3" type="ORF">NLU13_6671</name>
</gene>
<comment type="caution">
    <text evidence="3">The sequence shown here is derived from an EMBL/GenBank/DDBJ whole genome shotgun (WGS) entry which is preliminary data.</text>
</comment>
<sequence>MSRHVLGMGLLAVTVAAQATLASSGFQYVGCVEADPKLFGLNIDFSTPFTPQQCQAACAGKATYTAIGGGCHCDVPSQQPDVTFKILDEAACAVLCIPGSPDAGRCGGSGEGETAGHKLYSLYKKATEARHAAAAAHKDEDCDKEEDAAVAAAANMIGTVSVVIQTVYSCPPQKEDCPLPPSPSLVSTWGMPAFCRCRYHFCCRVSTWGMPACSRPGPGSSSYIYYGSCPVPARGMRPCDHQQQGSPGLPCRWMPFLPTPRLPALYGCPVLACLPFRLRGATTTRDICDSYPYAVRLSLIRMLWMQRPNDLGSRAIFVLNQIDRGTHVSDKAPASAF</sequence>
<dbReference type="AlphaFoldDB" id="A0AA39GE45"/>
<proteinExistence type="predicted"/>
<feature type="chain" id="PRO_5041261851" description="WSC domain-containing protein" evidence="1">
    <location>
        <begin position="23"/>
        <end position="337"/>
    </location>
</feature>
<evidence type="ECO:0000259" key="2">
    <source>
        <dbReference type="PROSITE" id="PS51212"/>
    </source>
</evidence>
<reference evidence="3" key="1">
    <citation type="submission" date="2022-10" db="EMBL/GenBank/DDBJ databases">
        <title>Determination and structural analysis of whole genome sequence of Sarocladium strictum F4-1.</title>
        <authorList>
            <person name="Hu L."/>
            <person name="Jiang Y."/>
        </authorList>
    </citation>
    <scope>NUCLEOTIDE SEQUENCE</scope>
    <source>
        <strain evidence="3">F4-1</strain>
    </source>
</reference>